<dbReference type="PANTHER" id="PTHR43384:SF6">
    <property type="entry name" value="SEPTUM SITE-DETERMINING PROTEIN MIND HOMOLOG, CHLOROPLASTIC"/>
    <property type="match status" value="1"/>
</dbReference>
<dbReference type="RefSeq" id="WP_093037956.1">
    <property type="nucleotide sequence ID" value="NZ_FMZV01000031.1"/>
</dbReference>
<dbReference type="OrthoDB" id="8281972at2"/>
<keyword evidence="5" id="KW-1185">Reference proteome</keyword>
<evidence type="ECO:0000313" key="5">
    <source>
        <dbReference type="Proteomes" id="UP000199628"/>
    </source>
</evidence>
<dbReference type="GO" id="GO:0005829">
    <property type="term" value="C:cytosol"/>
    <property type="evidence" value="ECO:0007669"/>
    <property type="project" value="TreeGrafter"/>
</dbReference>
<dbReference type="InterPro" id="IPR050625">
    <property type="entry name" value="ParA/MinD_ATPase"/>
</dbReference>
<organism evidence="4 5">
    <name type="scientific">Ruegeria marina</name>
    <dbReference type="NCBI Taxonomy" id="639004"/>
    <lineage>
        <taxon>Bacteria</taxon>
        <taxon>Pseudomonadati</taxon>
        <taxon>Pseudomonadota</taxon>
        <taxon>Alphaproteobacteria</taxon>
        <taxon>Rhodobacterales</taxon>
        <taxon>Roseobacteraceae</taxon>
        <taxon>Ruegeria</taxon>
    </lineage>
</organism>
<dbReference type="GO" id="GO:0005524">
    <property type="term" value="F:ATP binding"/>
    <property type="evidence" value="ECO:0007669"/>
    <property type="project" value="UniProtKB-KW"/>
</dbReference>
<protein>
    <submittedName>
        <fullName evidence="4">AAA domain-containing protein</fullName>
    </submittedName>
</protein>
<keyword evidence="2" id="KW-0067">ATP-binding</keyword>
<dbReference type="AlphaFoldDB" id="A0A1G7FAX0"/>
<evidence type="ECO:0000256" key="2">
    <source>
        <dbReference type="ARBA" id="ARBA00022840"/>
    </source>
</evidence>
<dbReference type="PANTHER" id="PTHR43384">
    <property type="entry name" value="SEPTUM SITE-DETERMINING PROTEIN MIND HOMOLOG, CHLOROPLASTIC-RELATED"/>
    <property type="match status" value="1"/>
</dbReference>
<dbReference type="Pfam" id="PF13614">
    <property type="entry name" value="AAA_31"/>
    <property type="match status" value="1"/>
</dbReference>
<dbReference type="InterPro" id="IPR025669">
    <property type="entry name" value="AAA_dom"/>
</dbReference>
<dbReference type="STRING" id="639004.SAMN04488239_13111"/>
<accession>A0A1G7FAX0</accession>
<gene>
    <name evidence="4" type="ORF">SAMN04488239_13111</name>
</gene>
<dbReference type="GO" id="GO:0051782">
    <property type="term" value="P:negative regulation of cell division"/>
    <property type="evidence" value="ECO:0007669"/>
    <property type="project" value="TreeGrafter"/>
</dbReference>
<dbReference type="SUPFAM" id="SSF52540">
    <property type="entry name" value="P-loop containing nucleoside triphosphate hydrolases"/>
    <property type="match status" value="1"/>
</dbReference>
<reference evidence="5" key="1">
    <citation type="submission" date="2016-10" db="EMBL/GenBank/DDBJ databases">
        <authorList>
            <person name="Varghese N."/>
            <person name="Submissions S."/>
        </authorList>
    </citation>
    <scope>NUCLEOTIDE SEQUENCE [LARGE SCALE GENOMIC DNA]</scope>
    <source>
        <strain evidence="5">CGMCC 1.9108</strain>
    </source>
</reference>
<keyword evidence="1" id="KW-0547">Nucleotide-binding</keyword>
<proteinExistence type="predicted"/>
<dbReference type="Gene3D" id="3.40.50.300">
    <property type="entry name" value="P-loop containing nucleotide triphosphate hydrolases"/>
    <property type="match status" value="1"/>
</dbReference>
<evidence type="ECO:0000256" key="1">
    <source>
        <dbReference type="ARBA" id="ARBA00022741"/>
    </source>
</evidence>
<sequence length="404" mass="44208">MTIARSIILVADDDAMKDAVVNAVDHVESLSLEVREGTLASINGSAVNLLNEHDLMVFRLLDRNDIDLVRSLRKQAGPSGKLLALSDENISLSDARALKKSGLDEILPFPISSDELSEQLDRLSTPSSMLPAIYTKSDPERNGQVIGICPVRGGAGSSTLAVNLADQLQGRSGIFRKHTRNRVAVVDLDMQFGTIATGLDLAPSNGIYKMARDGVIPDRTFLRQCLVSHSSGLDVLTAPDEFVPLEAFSREQITALVDALRQEFDYVVIDLPRVMIDWLGAIVSSCDRLLLVTDTAVPSIRQAHRLIQFFSQERLELPLEIIVSHETKPLFPAGHHSEAERVLGRKIRHWLPYDPRHAKMALDRGQLLSKAAKGSALSKAIRALSGKILAEKPDVAAAKNRNTV</sequence>
<dbReference type="Proteomes" id="UP000199628">
    <property type="component" value="Unassembled WGS sequence"/>
</dbReference>
<dbReference type="GO" id="GO:0009898">
    <property type="term" value="C:cytoplasmic side of plasma membrane"/>
    <property type="evidence" value="ECO:0007669"/>
    <property type="project" value="TreeGrafter"/>
</dbReference>
<dbReference type="InterPro" id="IPR027417">
    <property type="entry name" value="P-loop_NTPase"/>
</dbReference>
<evidence type="ECO:0000313" key="4">
    <source>
        <dbReference type="EMBL" id="SDE72665.1"/>
    </source>
</evidence>
<evidence type="ECO:0000259" key="3">
    <source>
        <dbReference type="Pfam" id="PF13614"/>
    </source>
</evidence>
<feature type="domain" description="AAA" evidence="3">
    <location>
        <begin position="144"/>
        <end position="311"/>
    </location>
</feature>
<dbReference type="GO" id="GO:0016887">
    <property type="term" value="F:ATP hydrolysis activity"/>
    <property type="evidence" value="ECO:0007669"/>
    <property type="project" value="TreeGrafter"/>
</dbReference>
<name>A0A1G7FAX0_9RHOB</name>
<dbReference type="EMBL" id="FMZV01000031">
    <property type="protein sequence ID" value="SDE72665.1"/>
    <property type="molecule type" value="Genomic_DNA"/>
</dbReference>